<keyword evidence="1" id="KW-0677">Repeat</keyword>
<protein>
    <recommendedName>
        <fullName evidence="7">Dolichyl-phosphate-mannose--protein mannosyltransferase</fullName>
    </recommendedName>
</protein>
<keyword evidence="4" id="KW-0472">Membrane</keyword>
<keyword evidence="4" id="KW-1133">Transmembrane helix</keyword>
<comment type="caution">
    <text evidence="5">The sequence shown here is derived from an EMBL/GenBank/DDBJ whole genome shotgun (WGS) entry which is preliminary data.</text>
</comment>
<feature type="transmembrane region" description="Helical" evidence="4">
    <location>
        <begin position="190"/>
        <end position="214"/>
    </location>
</feature>
<feature type="repeat" description="TPR" evidence="3">
    <location>
        <begin position="551"/>
        <end position="584"/>
    </location>
</feature>
<dbReference type="PANTHER" id="PTHR44227">
    <property type="match status" value="1"/>
</dbReference>
<dbReference type="InterPro" id="IPR052346">
    <property type="entry name" value="O-mannosyl-transferase_TMTC"/>
</dbReference>
<evidence type="ECO:0000256" key="3">
    <source>
        <dbReference type="PROSITE-ProRule" id="PRU00339"/>
    </source>
</evidence>
<organism evidence="5 6">
    <name type="scientific">Nemorincola caseinilytica</name>
    <dbReference type="NCBI Taxonomy" id="2054315"/>
    <lineage>
        <taxon>Bacteria</taxon>
        <taxon>Pseudomonadati</taxon>
        <taxon>Bacteroidota</taxon>
        <taxon>Chitinophagia</taxon>
        <taxon>Chitinophagales</taxon>
        <taxon>Chitinophagaceae</taxon>
        <taxon>Nemorincola</taxon>
    </lineage>
</organism>
<feature type="transmembrane region" description="Helical" evidence="4">
    <location>
        <begin position="276"/>
        <end position="294"/>
    </location>
</feature>
<dbReference type="PROSITE" id="PS50005">
    <property type="entry name" value="TPR"/>
    <property type="match status" value="2"/>
</dbReference>
<name>A0ABP8NIE5_9BACT</name>
<accession>A0ABP8NIE5</accession>
<dbReference type="EMBL" id="BAABFA010000011">
    <property type="protein sequence ID" value="GAA4465963.1"/>
    <property type="molecule type" value="Genomic_DNA"/>
</dbReference>
<dbReference type="InterPro" id="IPR019734">
    <property type="entry name" value="TPR_rpt"/>
</dbReference>
<feature type="transmembrane region" description="Helical" evidence="4">
    <location>
        <begin position="341"/>
        <end position="364"/>
    </location>
</feature>
<feature type="transmembrane region" description="Helical" evidence="4">
    <location>
        <begin position="161"/>
        <end position="178"/>
    </location>
</feature>
<dbReference type="RefSeq" id="WP_345082207.1">
    <property type="nucleotide sequence ID" value="NZ_BAABFA010000011.1"/>
</dbReference>
<dbReference type="Pfam" id="PF13432">
    <property type="entry name" value="TPR_16"/>
    <property type="match status" value="3"/>
</dbReference>
<dbReference type="SMART" id="SM00028">
    <property type="entry name" value="TPR"/>
    <property type="match status" value="4"/>
</dbReference>
<feature type="transmembrane region" description="Helical" evidence="4">
    <location>
        <begin position="20"/>
        <end position="38"/>
    </location>
</feature>
<keyword evidence="4" id="KW-0812">Transmembrane</keyword>
<feature type="transmembrane region" description="Helical" evidence="4">
    <location>
        <begin position="370"/>
        <end position="391"/>
    </location>
</feature>
<keyword evidence="6" id="KW-1185">Reference proteome</keyword>
<evidence type="ECO:0000313" key="5">
    <source>
        <dbReference type="EMBL" id="GAA4465963.1"/>
    </source>
</evidence>
<feature type="transmembrane region" description="Helical" evidence="4">
    <location>
        <begin position="102"/>
        <end position="123"/>
    </location>
</feature>
<feature type="repeat" description="TPR" evidence="3">
    <location>
        <begin position="618"/>
        <end position="651"/>
    </location>
</feature>
<feature type="transmembrane region" description="Helical" evidence="4">
    <location>
        <begin position="314"/>
        <end position="334"/>
    </location>
</feature>
<dbReference type="InterPro" id="IPR011990">
    <property type="entry name" value="TPR-like_helical_dom_sf"/>
</dbReference>
<evidence type="ECO:0000256" key="4">
    <source>
        <dbReference type="SAM" id="Phobius"/>
    </source>
</evidence>
<evidence type="ECO:0008006" key="7">
    <source>
        <dbReference type="Google" id="ProtNLM"/>
    </source>
</evidence>
<keyword evidence="2 3" id="KW-0802">TPR repeat</keyword>
<evidence type="ECO:0000313" key="6">
    <source>
        <dbReference type="Proteomes" id="UP001500067"/>
    </source>
</evidence>
<proteinExistence type="predicted"/>
<feature type="transmembrane region" description="Helical" evidence="4">
    <location>
        <begin position="226"/>
        <end position="247"/>
    </location>
</feature>
<evidence type="ECO:0000256" key="1">
    <source>
        <dbReference type="ARBA" id="ARBA00022737"/>
    </source>
</evidence>
<evidence type="ECO:0000256" key="2">
    <source>
        <dbReference type="ARBA" id="ARBA00022803"/>
    </source>
</evidence>
<dbReference type="Proteomes" id="UP001500067">
    <property type="component" value="Unassembled WGS sequence"/>
</dbReference>
<dbReference type="Gene3D" id="1.25.40.10">
    <property type="entry name" value="Tetratricopeptide repeat domain"/>
    <property type="match status" value="2"/>
</dbReference>
<dbReference type="PANTHER" id="PTHR44227:SF3">
    <property type="entry name" value="PROTEIN O-MANNOSYL-TRANSFERASE TMTC4"/>
    <property type="match status" value="1"/>
</dbReference>
<sequence length="680" mass="74971">MASVAKGGDMQQRSTPPVKMYCLLLAIVAIALYANTLLNDHAFDDRMMILENVYVKKGFAGIPDLLTTTHLRGFIHLPNDKYRPLSLVMFAMEYGLFGLSPFIGHLVNILIFAGCVVLLFLFLRRLFGEGRTNMALIAALLFVAHPIHTEVVANIKSRDELLSYFFGLLSLLSFMAYAKTGKAMRLAGGMLLYLLALMSKENVITFLGIIPLVFLCYANEHRRRSIHIILGTVVSAAVFVGIAYTIIRINGTGLPHEASDLTLNALTAAPDAATRFATAFLALGIYIKLLVIPYPLLCNYSYAAIPFVDFSNVWVLLTVAVHVSLIGLGIYRLVKHRKDPLAFAILFYFIVMAMFSNLFAMLGSQVAERFLFLPSTGFCIALALGAEWIIGKGGTQAPVLKKALPILVPILLVFGGMTIARNSEWKNNATLFGTDVERSPNDCRLNFFMAGVVAPAPGTTDPNAYTEEIGYLHRALAIYPNFIQAHTSLAQLYATIGRYDSAYLHGIAALREKPDNSLATYTTGTALYALRRYPEAIQWLSATTRLAPDYMLGHLNLARCYADVNAFDSAIVYYRKTLVIEPNSLIALRGIAIAFLQTGRHDSAAAYMTNVVQRTGASDDRNNLGSIYVAARRYRDAIDQFGRIIRTDPSYTSAYINMAVAYEHMGQKDSAALYRAKAGR</sequence>
<gene>
    <name evidence="5" type="ORF">GCM10023093_19130</name>
</gene>
<dbReference type="SUPFAM" id="SSF48452">
    <property type="entry name" value="TPR-like"/>
    <property type="match status" value="1"/>
</dbReference>
<feature type="transmembrane region" description="Helical" evidence="4">
    <location>
        <begin position="403"/>
        <end position="420"/>
    </location>
</feature>
<reference evidence="6" key="1">
    <citation type="journal article" date="2019" name="Int. J. Syst. Evol. Microbiol.">
        <title>The Global Catalogue of Microorganisms (GCM) 10K type strain sequencing project: providing services to taxonomists for standard genome sequencing and annotation.</title>
        <authorList>
            <consortium name="The Broad Institute Genomics Platform"/>
            <consortium name="The Broad Institute Genome Sequencing Center for Infectious Disease"/>
            <person name="Wu L."/>
            <person name="Ma J."/>
        </authorList>
    </citation>
    <scope>NUCLEOTIDE SEQUENCE [LARGE SCALE GENOMIC DNA]</scope>
    <source>
        <strain evidence="6">JCM 32105</strain>
    </source>
</reference>